<dbReference type="Gene3D" id="3.40.50.1580">
    <property type="entry name" value="Nucleoside phosphorylase domain"/>
    <property type="match status" value="1"/>
</dbReference>
<dbReference type="GO" id="GO:0019284">
    <property type="term" value="P:L-methionine salvage from S-adenosylmethionine"/>
    <property type="evidence" value="ECO:0007669"/>
    <property type="project" value="TreeGrafter"/>
</dbReference>
<dbReference type="GO" id="GO:0008782">
    <property type="term" value="F:adenosylhomocysteine nucleosidase activity"/>
    <property type="evidence" value="ECO:0007669"/>
    <property type="project" value="TreeGrafter"/>
</dbReference>
<dbReference type="GO" id="GO:0009116">
    <property type="term" value="P:nucleoside metabolic process"/>
    <property type="evidence" value="ECO:0007669"/>
    <property type="project" value="InterPro"/>
</dbReference>
<dbReference type="EMBL" id="FMTS01000001">
    <property type="protein sequence ID" value="SCW37991.1"/>
    <property type="molecule type" value="Genomic_DNA"/>
</dbReference>
<sequence>MKDTLFVMALKQEAMGLLEPLGADVLYTGIGKVNAAHALTRELTLRRYEGRLPARVVNLGTAGSRCFRTGDLIACHQFIQRDMDVTPLGFAHGETPYESIPSMLDVPVLFADLKSGICCSGDSFVTGDLAMDCQVLDMEAYALAKVCHLEAVPFAAVKYITDGADAEAAEHWPERLRHAAEAFAGFVHSRFTV</sequence>
<reference evidence="3" key="1">
    <citation type="submission" date="2016-10" db="EMBL/GenBank/DDBJ databases">
        <authorList>
            <person name="Varghese N."/>
            <person name="Submissions S."/>
        </authorList>
    </citation>
    <scope>NUCLEOTIDE SEQUENCE [LARGE SCALE GENOMIC DNA]</scope>
    <source>
        <strain evidence="3">CGMCC 1.3431</strain>
    </source>
</reference>
<dbReference type="STRING" id="260084.SAMN02927928_0814"/>
<dbReference type="Proteomes" id="UP000199150">
    <property type="component" value="Unassembled WGS sequence"/>
</dbReference>
<dbReference type="InterPro" id="IPR000845">
    <property type="entry name" value="Nucleoside_phosphorylase_d"/>
</dbReference>
<dbReference type="SUPFAM" id="SSF53167">
    <property type="entry name" value="Purine and uridine phosphorylases"/>
    <property type="match status" value="1"/>
</dbReference>
<dbReference type="PANTHER" id="PTHR46832:SF1">
    <property type="entry name" value="5'-METHYLTHIOADENOSINE_S-ADENOSYLHOMOCYSTEINE NUCLEOSIDASE"/>
    <property type="match status" value="1"/>
</dbReference>
<dbReference type="RefSeq" id="WP_090643942.1">
    <property type="nucleotide sequence ID" value="NZ_CBCRYE010000001.1"/>
</dbReference>
<protein>
    <submittedName>
        <fullName evidence="2">Adenosylhomocysteine nucleosidase</fullName>
    </submittedName>
</protein>
<dbReference type="OrthoDB" id="997641at2"/>
<dbReference type="AlphaFoldDB" id="A0A1G4Q0M4"/>
<dbReference type="Pfam" id="PF01048">
    <property type="entry name" value="PNP_UDP_1"/>
    <property type="match status" value="1"/>
</dbReference>
<name>A0A1G4Q0M4_9CAUL</name>
<proteinExistence type="predicted"/>
<dbReference type="InterPro" id="IPR035994">
    <property type="entry name" value="Nucleoside_phosphorylase_sf"/>
</dbReference>
<keyword evidence="3" id="KW-1185">Reference proteome</keyword>
<dbReference type="GO" id="GO:0005829">
    <property type="term" value="C:cytosol"/>
    <property type="evidence" value="ECO:0007669"/>
    <property type="project" value="TreeGrafter"/>
</dbReference>
<gene>
    <name evidence="2" type="ORF">SAMN02927928_0814</name>
</gene>
<evidence type="ECO:0000313" key="2">
    <source>
        <dbReference type="EMBL" id="SCW37991.1"/>
    </source>
</evidence>
<dbReference type="CDD" id="cd09008">
    <property type="entry name" value="MTAN"/>
    <property type="match status" value="1"/>
</dbReference>
<accession>A0A1G4Q0M4</accession>
<dbReference type="GO" id="GO:0008930">
    <property type="term" value="F:methylthioadenosine nucleosidase activity"/>
    <property type="evidence" value="ECO:0007669"/>
    <property type="project" value="TreeGrafter"/>
</dbReference>
<evidence type="ECO:0000259" key="1">
    <source>
        <dbReference type="Pfam" id="PF01048"/>
    </source>
</evidence>
<feature type="domain" description="Nucleoside phosphorylase" evidence="1">
    <location>
        <begin position="25"/>
        <end position="187"/>
    </location>
</feature>
<organism evidence="2 3">
    <name type="scientific">Asticcacaulis taihuensis</name>
    <dbReference type="NCBI Taxonomy" id="260084"/>
    <lineage>
        <taxon>Bacteria</taxon>
        <taxon>Pseudomonadati</taxon>
        <taxon>Pseudomonadota</taxon>
        <taxon>Alphaproteobacteria</taxon>
        <taxon>Caulobacterales</taxon>
        <taxon>Caulobacteraceae</taxon>
        <taxon>Asticcacaulis</taxon>
    </lineage>
</organism>
<evidence type="ECO:0000313" key="3">
    <source>
        <dbReference type="Proteomes" id="UP000199150"/>
    </source>
</evidence>
<dbReference type="PANTHER" id="PTHR46832">
    <property type="entry name" value="5'-METHYLTHIOADENOSINE/S-ADENOSYLHOMOCYSTEINE NUCLEOSIDASE"/>
    <property type="match status" value="1"/>
</dbReference>